<evidence type="ECO:0000256" key="9">
    <source>
        <dbReference type="RuleBase" id="RU361277"/>
    </source>
</evidence>
<dbReference type="Pfam" id="PF00107">
    <property type="entry name" value="ADH_zinc_N"/>
    <property type="match status" value="4"/>
</dbReference>
<dbReference type="SMART" id="SM00829">
    <property type="entry name" value="PKS_ER"/>
    <property type="match status" value="1"/>
</dbReference>
<dbReference type="GO" id="GO:0051903">
    <property type="term" value="F:S-(hydroxymethyl)glutathione dehydrogenase [NAD(P)+] activity"/>
    <property type="evidence" value="ECO:0007669"/>
    <property type="project" value="TreeGrafter"/>
</dbReference>
<dbReference type="PROSITE" id="PS00059">
    <property type="entry name" value="ADH_ZINC"/>
    <property type="match status" value="4"/>
</dbReference>
<evidence type="ECO:0000256" key="3">
    <source>
        <dbReference type="ARBA" id="ARBA00022833"/>
    </source>
</evidence>
<dbReference type="Proteomes" id="UP000759131">
    <property type="component" value="Unassembled WGS sequence"/>
</dbReference>
<evidence type="ECO:0000259" key="10">
    <source>
        <dbReference type="SMART" id="SM00829"/>
    </source>
</evidence>
<evidence type="ECO:0000256" key="7">
    <source>
        <dbReference type="ARBA" id="ARBA00061014"/>
    </source>
</evidence>
<dbReference type="InterPro" id="IPR013154">
    <property type="entry name" value="ADH-like_N"/>
</dbReference>
<dbReference type="SUPFAM" id="SSF51735">
    <property type="entry name" value="NAD(P)-binding Rossmann-fold domains"/>
    <property type="match status" value="4"/>
</dbReference>
<evidence type="ECO:0000313" key="11">
    <source>
        <dbReference type="EMBL" id="CAD7621088.1"/>
    </source>
</evidence>
<keyword evidence="5" id="KW-0520">NAD</keyword>
<dbReference type="InterPro" id="IPR013149">
    <property type="entry name" value="ADH-like_C"/>
</dbReference>
<accession>A0A7R9KE66</accession>
<dbReference type="Gene3D" id="3.40.50.720">
    <property type="entry name" value="NAD(P)-binding Rossmann-like Domain"/>
    <property type="match status" value="4"/>
</dbReference>
<keyword evidence="3 9" id="KW-0862">Zinc</keyword>
<dbReference type="Gene3D" id="3.90.180.10">
    <property type="entry name" value="Medium-chain alcohol dehydrogenases, catalytic domain"/>
    <property type="match status" value="4"/>
</dbReference>
<dbReference type="GO" id="GO:0008270">
    <property type="term" value="F:zinc ion binding"/>
    <property type="evidence" value="ECO:0007669"/>
    <property type="project" value="InterPro"/>
</dbReference>
<keyword evidence="12" id="KW-1185">Reference proteome</keyword>
<dbReference type="GO" id="GO:0046294">
    <property type="term" value="P:formaldehyde catabolic process"/>
    <property type="evidence" value="ECO:0007669"/>
    <property type="project" value="TreeGrafter"/>
</dbReference>
<reference evidence="11" key="1">
    <citation type="submission" date="2020-11" db="EMBL/GenBank/DDBJ databases">
        <authorList>
            <person name="Tran Van P."/>
        </authorList>
    </citation>
    <scope>NUCLEOTIDE SEQUENCE</scope>
</reference>
<evidence type="ECO:0000256" key="5">
    <source>
        <dbReference type="ARBA" id="ARBA00023027"/>
    </source>
</evidence>
<comment type="similarity">
    <text evidence="7">Belongs to the zinc-containing alcohol dehydrogenase family. Class-V subfamily.</text>
</comment>
<name>A0A7R9KE66_9ACAR</name>
<dbReference type="FunFam" id="3.40.50.720:FF:000003">
    <property type="entry name" value="S-(hydroxymethyl)glutathione dehydrogenase"/>
    <property type="match status" value="4"/>
</dbReference>
<dbReference type="Pfam" id="PF08240">
    <property type="entry name" value="ADH_N"/>
    <property type="match status" value="4"/>
</dbReference>
<evidence type="ECO:0000256" key="8">
    <source>
        <dbReference type="ARBA" id="ARBA00074845"/>
    </source>
</evidence>
<gene>
    <name evidence="11" type="ORF">OSB1V03_LOCUS1565</name>
</gene>
<sequence length="1491" mass="159239">MDVVINCRAAVFWEAGKPLTIENITVDPPKGGEVRVRMVSAGLCASDAHYIWGQQTDADTNFEGKPTVLGHEGAGVVESVGEGVTSVKAGDHVIPLWMPNCEKCDLCAHPKTNFCLSVNPFETMYHQNRETRTKLNGNDLLLFAGTGTFSEYTVIRETQLAKINPSADLKTVCVIGCAVGTGYGSAINIARVHPGAKCAVWGLGAIGLSALLGCKQSGAHTIIGIDINPDKESVAKEFGCNQFINPKTLDEPIESYLQKMGGIDYAFDCIGNQQVLDSAYKSLSYWGSLTIIGLGPKGNKVDTKVGDFLMGRSVNGGLFGNYKPRKANQEMVDKYLSGSLPIDGLITQRIRLDEINEGFDGLKAGKTVRTVISCRAAVMWSEGTPLKVENITVDPPKVGEVRVRMVSAGVCASDGHFIWGHETDLSYEFEGNPVAMGHEGAGVVESVGDGVTSVEVGDKVMLLWMPECGRCALCVSPQTNFCLAANKYTVLYHDNRETRMKINGKPLLSYAGVSTFSEYVVVREIQLAKLNPSADLLKVGVIGCAVGTGYGSAVNIARVHPGAKCAVWGLGAIGLSALLGCKQSGAHTIIGVDINADKESVAKEFGCNQFINPKTLDEPIESYLQKMGGIDYAFDCIGNQQVLDSAYKSLTPWGSLTIIGLGPKGNGLNVKVAELVKGRYVLGGFFGNYKPRKANQELVDKYMNGTLPIDGLISNTIPLDDINKGFDDLKAGKTIRTVINCRAAVLWSPGTPLTIENITVDPPQEGEVRVRMVSAGLCASDGHFVWGWDTDIILDLEGNPLVMGHEGAGVVESVGPGVTSVAPGDHVIPMWMPECGKCDLCSHPKTNLCLSGDIVSSMYQKNKETRMKINGKPLLSMTGTGTFSEYNVLRETQVAKINPSADLKTVCIIGCAVGTGYGSAVNIARVHPGAKCAVWGLGAIGLSALLGCREAGAHTIIGVDINADKESVAKEFGCNQFINPKTLDEPIESYLQKMGGIDYAFDCIGNQQVLDSAYKSLSPWGVLTAIGLGPRGNGVNAKVADLVMGRTVTGGLFGNQKPRKTNQEMVEKYLSGSLPIDNLITHRIRLDEINEGFDSLKAGKTVRTATINTNQLVNRKNYGTVINCRAAVLWSPGTPLTIENITVDPPQEGEVRVRMVSAGLCASDGHLVWGWDTDLILDLEGNPIVMGHEGAGVVESVGPGVTSVAPGDHVIPMWMPECEKCDLCSHPKTNLCLSGDIVSAMYHKNKETRMKINGKPLLSKAGTGTFSEYSVIRETQVAKINPSADLKTVCIIGCAVGGGYGSSVNIARVHPGAKCAVWGLGAVGLSAMLGCKQSGAHIIIGIDINADKESVAKEFGCNEFIIPKTLDEPIESYLQKMGGIDYAFDCIGNQQVLDSAYKSLTPWGVLTVLGLGPRGNGVNAKVADLVMGRTVTGGLFGNQKPRKTNQKMVEKYLSGSLPIDGLITHRIRLDEINEGFDNLKAGKTVRTVIEF</sequence>
<evidence type="ECO:0000256" key="1">
    <source>
        <dbReference type="ARBA" id="ARBA00001947"/>
    </source>
</evidence>
<evidence type="ECO:0000313" key="12">
    <source>
        <dbReference type="Proteomes" id="UP000759131"/>
    </source>
</evidence>
<evidence type="ECO:0000256" key="2">
    <source>
        <dbReference type="ARBA" id="ARBA00022723"/>
    </source>
</evidence>
<dbReference type="GO" id="GO:0005829">
    <property type="term" value="C:cytosol"/>
    <property type="evidence" value="ECO:0007669"/>
    <property type="project" value="TreeGrafter"/>
</dbReference>
<evidence type="ECO:0000256" key="6">
    <source>
        <dbReference type="ARBA" id="ARBA00055159"/>
    </source>
</evidence>
<dbReference type="InterPro" id="IPR036291">
    <property type="entry name" value="NAD(P)-bd_dom_sf"/>
</dbReference>
<dbReference type="OrthoDB" id="6492951at2759"/>
<protein>
    <recommendedName>
        <fullName evidence="8">Alcohol dehydrogenase 6</fullName>
    </recommendedName>
</protein>
<dbReference type="EMBL" id="CAJPIZ010000471">
    <property type="protein sequence ID" value="CAG2101518.1"/>
    <property type="molecule type" value="Genomic_DNA"/>
</dbReference>
<keyword evidence="4" id="KW-0560">Oxidoreductase</keyword>
<comment type="function">
    <text evidence="6">Alcohol dehydrogenase. Catalyzes the NAD-dependent oxidation of primary alcohols to the corresponding aldehydes. Oxidizes secondary alcohols to the corresponding ketones.</text>
</comment>
<dbReference type="InterPro" id="IPR011032">
    <property type="entry name" value="GroES-like_sf"/>
</dbReference>
<dbReference type="GO" id="GO:0004022">
    <property type="term" value="F:alcohol dehydrogenase (NAD+) activity"/>
    <property type="evidence" value="ECO:0007669"/>
    <property type="project" value="UniProtKB-ARBA"/>
</dbReference>
<organism evidence="11">
    <name type="scientific">Medioppia subpectinata</name>
    <dbReference type="NCBI Taxonomy" id="1979941"/>
    <lineage>
        <taxon>Eukaryota</taxon>
        <taxon>Metazoa</taxon>
        <taxon>Ecdysozoa</taxon>
        <taxon>Arthropoda</taxon>
        <taxon>Chelicerata</taxon>
        <taxon>Arachnida</taxon>
        <taxon>Acari</taxon>
        <taxon>Acariformes</taxon>
        <taxon>Sarcoptiformes</taxon>
        <taxon>Oribatida</taxon>
        <taxon>Brachypylina</taxon>
        <taxon>Oppioidea</taxon>
        <taxon>Oppiidae</taxon>
        <taxon>Medioppia</taxon>
    </lineage>
</organism>
<dbReference type="FunFam" id="3.90.180.10:FF:000007">
    <property type="entry name" value="Alcohol dehydrogenase 6"/>
    <property type="match status" value="3"/>
</dbReference>
<dbReference type="PANTHER" id="PTHR43880">
    <property type="entry name" value="ALCOHOL DEHYDROGENASE"/>
    <property type="match status" value="1"/>
</dbReference>
<evidence type="ECO:0000256" key="4">
    <source>
        <dbReference type="ARBA" id="ARBA00023002"/>
    </source>
</evidence>
<dbReference type="FunFam" id="3.90.180.10:FF:000001">
    <property type="entry name" value="S-(hydroxymethyl)glutathione dehydrogenase"/>
    <property type="match status" value="1"/>
</dbReference>
<keyword evidence="2 9" id="KW-0479">Metal-binding</keyword>
<comment type="cofactor">
    <cofactor evidence="1 9">
        <name>Zn(2+)</name>
        <dbReference type="ChEBI" id="CHEBI:29105"/>
    </cofactor>
</comment>
<dbReference type="EMBL" id="OC855046">
    <property type="protein sequence ID" value="CAD7621088.1"/>
    <property type="molecule type" value="Genomic_DNA"/>
</dbReference>
<feature type="domain" description="Enoyl reductase (ER)" evidence="10">
    <location>
        <begin position="750"/>
        <end position="1107"/>
    </location>
</feature>
<dbReference type="PANTHER" id="PTHR43880:SF12">
    <property type="entry name" value="ALCOHOL DEHYDROGENASE CLASS-3"/>
    <property type="match status" value="1"/>
</dbReference>
<proteinExistence type="inferred from homology"/>
<dbReference type="InterPro" id="IPR002328">
    <property type="entry name" value="ADH_Zn_CS"/>
</dbReference>
<dbReference type="SUPFAM" id="SSF50129">
    <property type="entry name" value="GroES-like"/>
    <property type="match status" value="8"/>
</dbReference>
<dbReference type="InterPro" id="IPR020843">
    <property type="entry name" value="ER"/>
</dbReference>